<evidence type="ECO:0000313" key="1">
    <source>
        <dbReference type="EMBL" id="ANO50662.1"/>
    </source>
</evidence>
<dbReference type="OrthoDB" id="9838424at2"/>
<proteinExistence type="predicted"/>
<protein>
    <submittedName>
        <fullName evidence="1">Uncharacterized protein</fullName>
    </submittedName>
</protein>
<organism evidence="1 2">
    <name type="scientific">Woeseia oceani</name>
    <dbReference type="NCBI Taxonomy" id="1548547"/>
    <lineage>
        <taxon>Bacteria</taxon>
        <taxon>Pseudomonadati</taxon>
        <taxon>Pseudomonadota</taxon>
        <taxon>Gammaproteobacteria</taxon>
        <taxon>Woeseiales</taxon>
        <taxon>Woeseiaceae</taxon>
        <taxon>Woeseia</taxon>
    </lineage>
</organism>
<sequence length="237" mass="27576">MKTITLAALTAIGVFIAACNYKYMETQDIEITHYADDERNTKLAEDLMYYDPRFLAHQILALNEETSHGIQLGYFVRSSDNKPSYRITYNRSVDAVSENLEDLKSQFEAYIPQLAAKHASKESLFLELEPMGMKWAQDFFSQEAGTILENSSKLLRDFVTVAQLEEFQRELETEFGSPTKFEFTRAQFYEEHADVPDSISLFYETEMSDNSVLMFRVSLHETEQEWRALGFRFDKIR</sequence>
<dbReference type="KEGG" id="woc:BA177_05075"/>
<name>A0A193LDS6_9GAMM</name>
<dbReference type="RefSeq" id="WP_068613704.1">
    <property type="nucleotide sequence ID" value="NZ_CP016268.1"/>
</dbReference>
<keyword evidence="2" id="KW-1185">Reference proteome</keyword>
<dbReference type="PROSITE" id="PS51257">
    <property type="entry name" value="PROKAR_LIPOPROTEIN"/>
    <property type="match status" value="1"/>
</dbReference>
<evidence type="ECO:0000313" key="2">
    <source>
        <dbReference type="Proteomes" id="UP000092695"/>
    </source>
</evidence>
<dbReference type="EMBL" id="CP016268">
    <property type="protein sequence ID" value="ANO50662.1"/>
    <property type="molecule type" value="Genomic_DNA"/>
</dbReference>
<accession>A0A193LDS6</accession>
<reference evidence="1 2" key="1">
    <citation type="submission" date="2016-06" db="EMBL/GenBank/DDBJ databases">
        <title>Complete genome sequence of a deep-branching marine Gamma Proteobacterium Woeseia oceani type strain XK5.</title>
        <authorList>
            <person name="Mu D."/>
            <person name="Du Z."/>
        </authorList>
    </citation>
    <scope>NUCLEOTIDE SEQUENCE [LARGE SCALE GENOMIC DNA]</scope>
    <source>
        <strain evidence="1 2">XK5</strain>
    </source>
</reference>
<dbReference type="AlphaFoldDB" id="A0A193LDS6"/>
<dbReference type="Proteomes" id="UP000092695">
    <property type="component" value="Chromosome"/>
</dbReference>
<gene>
    <name evidence="1" type="ORF">BA177_05075</name>
</gene>